<protein>
    <submittedName>
        <fullName evidence="1">Uncharacterized protein</fullName>
    </submittedName>
</protein>
<dbReference type="RefSeq" id="WP_057221051.1">
    <property type="nucleotide sequence ID" value="NZ_CP083371.1"/>
</dbReference>
<comment type="caution">
    <text evidence="1">The sequence shown here is derived from an EMBL/GenBank/DDBJ whole genome shotgun (WGS) entry which is preliminary data.</text>
</comment>
<organism evidence="1 2">
    <name type="scientific">Ensifer canadensis</name>
    <dbReference type="NCBI Taxonomy" id="555315"/>
    <lineage>
        <taxon>Bacteria</taxon>
        <taxon>Pseudomonadati</taxon>
        <taxon>Pseudomonadota</taxon>
        <taxon>Alphaproteobacteria</taxon>
        <taxon>Hyphomicrobiales</taxon>
        <taxon>Rhizobiaceae</taxon>
        <taxon>Sinorhizobium/Ensifer group</taxon>
        <taxon>Ensifer</taxon>
    </lineage>
</organism>
<dbReference type="EMBL" id="WXFA01000005">
    <property type="protein sequence ID" value="MBM3091345.1"/>
    <property type="molecule type" value="Genomic_DNA"/>
</dbReference>
<accession>A0AAW4FLF3</accession>
<reference evidence="1 2" key="1">
    <citation type="submission" date="2020-01" db="EMBL/GenBank/DDBJ databases">
        <title>Draft genome assembly of Ensifer adhaerens T173.</title>
        <authorList>
            <person name="Craig J.E."/>
            <person name="Stinchcombe J.R."/>
        </authorList>
    </citation>
    <scope>NUCLEOTIDE SEQUENCE [LARGE SCALE GENOMIC DNA]</scope>
    <source>
        <strain evidence="1 2">T173</strain>
    </source>
</reference>
<sequence length="59" mass="6436">MMLQATQKKRQPAAMTVRFVFAGIVFGVLMVGIASAISATGKRGGHLFPDLKIGFNIRW</sequence>
<evidence type="ECO:0000313" key="1">
    <source>
        <dbReference type="EMBL" id="MBM3091345.1"/>
    </source>
</evidence>
<dbReference type="AlphaFoldDB" id="A0AAW4FLF3"/>
<proteinExistence type="predicted"/>
<keyword evidence="2" id="KW-1185">Reference proteome</keyword>
<evidence type="ECO:0000313" key="2">
    <source>
        <dbReference type="Proteomes" id="UP000744980"/>
    </source>
</evidence>
<gene>
    <name evidence="1" type="ORF">GFB56_11005</name>
</gene>
<dbReference type="Proteomes" id="UP000744980">
    <property type="component" value="Unassembled WGS sequence"/>
</dbReference>
<name>A0AAW4FLF3_9HYPH</name>